<dbReference type="Pfam" id="PF24517">
    <property type="entry name" value="CBM96"/>
    <property type="match status" value="1"/>
</dbReference>
<dbReference type="Pfam" id="PF16656">
    <property type="entry name" value="Pur_ac_phosph_N"/>
    <property type="match status" value="1"/>
</dbReference>
<evidence type="ECO:0000313" key="6">
    <source>
        <dbReference type="EMBL" id="OGL74180.1"/>
    </source>
</evidence>
<accession>A0A1F7U7E6</accession>
<keyword evidence="3 4" id="KW-0732">Signal</keyword>
<dbReference type="SMART" id="SM00060">
    <property type="entry name" value="FN3"/>
    <property type="match status" value="1"/>
</dbReference>
<sequence>MKNRLLRAFVASSIVLGQTVLALPARADTVQTVTLNPVADSYIWTGESGAQNYGTQANLSVLYGSGANRARSLLRFDLSSIPSDATISEANLGLTISTAAGSGTINVNANRIVNAWEETTVTWNDQPGTSETISSSYVTHDPGTKTWGLTTAVQNWVSGAWQNLGVMIIGRESGAASDAYTRSFWSREGSTPPTLTVTYTVPADTRTPAITNVAISDLTETGVTVTWTTDEIGTSKVEYGPTNAYGSTIDDVTLNTTHAVALTGLATDTTYHFRVLSSDQAENTASSEDQTFTTSMPVAPPPATRLIKTACAAGAAADHPCKAVYYQGTDGQRHAFPNEKIFRTWYLDFSTVQTISDSEMASISLGENVHYRPGIRLLKFQTLPKVYALARGGVMRWVTTEEVAAAAFGSDWNQKIDDLSDAFVADYTFGADIVSATDYITSAEMNAASSIDADQGR</sequence>
<dbReference type="GO" id="GO:0003993">
    <property type="term" value="F:acid phosphatase activity"/>
    <property type="evidence" value="ECO:0007669"/>
    <property type="project" value="InterPro"/>
</dbReference>
<evidence type="ECO:0000256" key="3">
    <source>
        <dbReference type="ARBA" id="ARBA00022729"/>
    </source>
</evidence>
<feature type="chain" id="PRO_5009533018" description="Fibronectin type-III domain-containing protein" evidence="4">
    <location>
        <begin position="28"/>
        <end position="457"/>
    </location>
</feature>
<evidence type="ECO:0000259" key="5">
    <source>
        <dbReference type="PROSITE" id="PS50853"/>
    </source>
</evidence>
<dbReference type="NCBIfam" id="NF033679">
    <property type="entry name" value="DNRLRE_dom"/>
    <property type="match status" value="1"/>
</dbReference>
<dbReference type="CDD" id="cd00063">
    <property type="entry name" value="FN3"/>
    <property type="match status" value="1"/>
</dbReference>
<proteinExistence type="predicted"/>
<evidence type="ECO:0000256" key="4">
    <source>
        <dbReference type="SAM" id="SignalP"/>
    </source>
</evidence>
<reference evidence="6 7" key="1">
    <citation type="journal article" date="2016" name="Nat. Commun.">
        <title>Thousands of microbial genomes shed light on interconnected biogeochemical processes in an aquifer system.</title>
        <authorList>
            <person name="Anantharaman K."/>
            <person name="Brown C.T."/>
            <person name="Hug L.A."/>
            <person name="Sharon I."/>
            <person name="Castelle C.J."/>
            <person name="Probst A.J."/>
            <person name="Thomas B.C."/>
            <person name="Singh A."/>
            <person name="Wilkins M.J."/>
            <person name="Karaoz U."/>
            <person name="Brodie E.L."/>
            <person name="Williams K.H."/>
            <person name="Hubbard S.S."/>
            <person name="Banfield J.F."/>
        </authorList>
    </citation>
    <scope>NUCLEOTIDE SEQUENCE [LARGE SCALE GENOMIC DNA]</scope>
</reference>
<dbReference type="InterPro" id="IPR003961">
    <property type="entry name" value="FN3_dom"/>
</dbReference>
<dbReference type="GO" id="GO:0046872">
    <property type="term" value="F:metal ion binding"/>
    <property type="evidence" value="ECO:0007669"/>
    <property type="project" value="InterPro"/>
</dbReference>
<name>A0A1F7U7E6_9BACT</name>
<organism evidence="6 7">
    <name type="scientific">Candidatus Uhrbacteria bacterium RIFCSPHIGHO2_02_FULL_57_19</name>
    <dbReference type="NCBI Taxonomy" id="1802391"/>
    <lineage>
        <taxon>Bacteria</taxon>
        <taxon>Candidatus Uhriibacteriota</taxon>
    </lineage>
</organism>
<feature type="signal peptide" evidence="4">
    <location>
        <begin position="1"/>
        <end position="27"/>
    </location>
</feature>
<dbReference type="InterPro" id="IPR013783">
    <property type="entry name" value="Ig-like_fold"/>
</dbReference>
<keyword evidence="2" id="KW-0964">Secreted</keyword>
<dbReference type="InterPro" id="IPR055372">
    <property type="entry name" value="CBM96"/>
</dbReference>
<dbReference type="InterPro" id="IPR008963">
    <property type="entry name" value="Purple_acid_Pase-like_N"/>
</dbReference>
<feature type="domain" description="Fibronectin type-III" evidence="5">
    <location>
        <begin position="209"/>
        <end position="297"/>
    </location>
</feature>
<gene>
    <name evidence="6" type="ORF">A3D72_02335</name>
</gene>
<dbReference type="InterPro" id="IPR015914">
    <property type="entry name" value="PAPs_N"/>
</dbReference>
<evidence type="ECO:0000313" key="7">
    <source>
        <dbReference type="Proteomes" id="UP000176303"/>
    </source>
</evidence>
<dbReference type="AlphaFoldDB" id="A0A1F7U7E6"/>
<evidence type="ECO:0000256" key="2">
    <source>
        <dbReference type="ARBA" id="ARBA00022525"/>
    </source>
</evidence>
<dbReference type="STRING" id="1802391.A3D72_02335"/>
<dbReference type="PROSITE" id="PS50853">
    <property type="entry name" value="FN3"/>
    <property type="match status" value="1"/>
</dbReference>
<comment type="subcellular location">
    <subcellularLocation>
        <location evidence="1">Secreted</location>
    </subcellularLocation>
</comment>
<dbReference type="GO" id="GO:0005576">
    <property type="term" value="C:extracellular region"/>
    <property type="evidence" value="ECO:0007669"/>
    <property type="project" value="UniProtKB-SubCell"/>
</dbReference>
<dbReference type="Proteomes" id="UP000176303">
    <property type="component" value="Unassembled WGS sequence"/>
</dbReference>
<comment type="caution">
    <text evidence="6">The sequence shown here is derived from an EMBL/GenBank/DDBJ whole genome shotgun (WGS) entry which is preliminary data.</text>
</comment>
<dbReference type="SUPFAM" id="SSF49363">
    <property type="entry name" value="Purple acid phosphatase, N-terminal domain"/>
    <property type="match status" value="1"/>
</dbReference>
<dbReference type="EMBL" id="MGDZ01000005">
    <property type="protein sequence ID" value="OGL74180.1"/>
    <property type="molecule type" value="Genomic_DNA"/>
</dbReference>
<dbReference type="Gene3D" id="2.60.40.10">
    <property type="entry name" value="Immunoglobulins"/>
    <property type="match status" value="1"/>
</dbReference>
<evidence type="ECO:0000256" key="1">
    <source>
        <dbReference type="ARBA" id="ARBA00004613"/>
    </source>
</evidence>
<protein>
    <recommendedName>
        <fullName evidence="5">Fibronectin type-III domain-containing protein</fullName>
    </recommendedName>
</protein>